<evidence type="ECO:0000313" key="3">
    <source>
        <dbReference type="Proteomes" id="UP001596417"/>
    </source>
</evidence>
<dbReference type="Pfam" id="PF23922">
    <property type="entry name" value="DUF7261"/>
    <property type="match status" value="1"/>
</dbReference>
<dbReference type="GeneID" id="76197979"/>
<accession>A0ABD5YGJ8</accession>
<keyword evidence="1" id="KW-0472">Membrane</keyword>
<organism evidence="2 3">
    <name type="scientific">Halocatena marina</name>
    <dbReference type="NCBI Taxonomy" id="2934937"/>
    <lineage>
        <taxon>Archaea</taxon>
        <taxon>Methanobacteriati</taxon>
        <taxon>Methanobacteriota</taxon>
        <taxon>Stenosarchaea group</taxon>
        <taxon>Halobacteria</taxon>
        <taxon>Halobacteriales</taxon>
        <taxon>Natronomonadaceae</taxon>
        <taxon>Halocatena</taxon>
    </lineage>
</organism>
<evidence type="ECO:0008006" key="4">
    <source>
        <dbReference type="Google" id="ProtNLM"/>
    </source>
</evidence>
<comment type="caution">
    <text evidence="2">The sequence shown here is derived from an EMBL/GenBank/DDBJ whole genome shotgun (WGS) entry which is preliminary data.</text>
</comment>
<feature type="transmembrane region" description="Helical" evidence="1">
    <location>
        <begin position="20"/>
        <end position="40"/>
    </location>
</feature>
<gene>
    <name evidence="2" type="ORF">ACFQL7_00295</name>
</gene>
<keyword evidence="1" id="KW-0812">Transmembrane</keyword>
<name>A0ABD5YGJ8_9EURY</name>
<dbReference type="InterPro" id="IPR055685">
    <property type="entry name" value="DUF7261"/>
</dbReference>
<evidence type="ECO:0000313" key="2">
    <source>
        <dbReference type="EMBL" id="MFC7188448.1"/>
    </source>
</evidence>
<sequence>MTKGNGSNESATTERGQMVLVAAIFVAISLIPIVFAYLQLGYNDDVEVSSEHAEPVANAKQLLEHAIHRTGTNVSTRNEWNRRNNTVINVRNRLQPHITALERSQIEKGTVYHVTYNDSAAAAWAVTHCPSGPARQFGPCKNNRGVVVQNRIGETHVLVVALDVRITTEQSRIETTVLIKAEW</sequence>
<evidence type="ECO:0000256" key="1">
    <source>
        <dbReference type="SAM" id="Phobius"/>
    </source>
</evidence>
<proteinExistence type="predicted"/>
<protein>
    <recommendedName>
        <fullName evidence="4">Type 4 fimbrial biogenesis protein PilX N-terminal domain-containing protein</fullName>
    </recommendedName>
</protein>
<keyword evidence="1" id="KW-1133">Transmembrane helix</keyword>
<dbReference type="Proteomes" id="UP001596417">
    <property type="component" value="Unassembled WGS sequence"/>
</dbReference>
<dbReference type="EMBL" id="JBHTAX010000001">
    <property type="protein sequence ID" value="MFC7188448.1"/>
    <property type="molecule type" value="Genomic_DNA"/>
</dbReference>
<dbReference type="AlphaFoldDB" id="A0ABD5YGJ8"/>
<reference evidence="2 3" key="1">
    <citation type="journal article" date="2019" name="Int. J. Syst. Evol. Microbiol.">
        <title>The Global Catalogue of Microorganisms (GCM) 10K type strain sequencing project: providing services to taxonomists for standard genome sequencing and annotation.</title>
        <authorList>
            <consortium name="The Broad Institute Genomics Platform"/>
            <consortium name="The Broad Institute Genome Sequencing Center for Infectious Disease"/>
            <person name="Wu L."/>
            <person name="Ma J."/>
        </authorList>
    </citation>
    <scope>NUCLEOTIDE SEQUENCE [LARGE SCALE GENOMIC DNA]</scope>
    <source>
        <strain evidence="2 3">RDMS1</strain>
    </source>
</reference>
<dbReference type="RefSeq" id="WP_248903797.1">
    <property type="nucleotide sequence ID" value="NZ_CP109979.1"/>
</dbReference>
<keyword evidence="3" id="KW-1185">Reference proteome</keyword>